<keyword evidence="2" id="KW-1185">Reference proteome</keyword>
<proteinExistence type="predicted"/>
<reference evidence="1" key="1">
    <citation type="submission" date="2021-03" db="EMBL/GenBank/DDBJ databases">
        <authorList>
            <person name="Wang G."/>
        </authorList>
    </citation>
    <scope>NUCLEOTIDE SEQUENCE</scope>
    <source>
        <strain evidence="1">KCTC 12899</strain>
    </source>
</reference>
<dbReference type="AlphaFoldDB" id="A0A8J7Q4K8"/>
<evidence type="ECO:0000313" key="1">
    <source>
        <dbReference type="EMBL" id="MBO1317671.1"/>
    </source>
</evidence>
<dbReference type="Pfam" id="PF14234">
    <property type="entry name" value="DUF4336"/>
    <property type="match status" value="1"/>
</dbReference>
<protein>
    <submittedName>
        <fullName evidence="1">DUF4336 domain-containing protein</fullName>
    </submittedName>
</protein>
<accession>A0A8J7Q4K8</accession>
<organism evidence="1 2">
    <name type="scientific">Acanthopleuribacter pedis</name>
    <dbReference type="NCBI Taxonomy" id="442870"/>
    <lineage>
        <taxon>Bacteria</taxon>
        <taxon>Pseudomonadati</taxon>
        <taxon>Acidobacteriota</taxon>
        <taxon>Holophagae</taxon>
        <taxon>Acanthopleuribacterales</taxon>
        <taxon>Acanthopleuribacteraceae</taxon>
        <taxon>Acanthopleuribacter</taxon>
    </lineage>
</organism>
<dbReference type="Proteomes" id="UP000664417">
    <property type="component" value="Unassembled WGS sequence"/>
</dbReference>
<dbReference type="SUPFAM" id="SSF56281">
    <property type="entry name" value="Metallo-hydrolase/oxidoreductase"/>
    <property type="match status" value="1"/>
</dbReference>
<evidence type="ECO:0000313" key="2">
    <source>
        <dbReference type="Proteomes" id="UP000664417"/>
    </source>
</evidence>
<dbReference type="PANTHER" id="PTHR33835">
    <property type="entry name" value="YALI0C07656P"/>
    <property type="match status" value="1"/>
</dbReference>
<gene>
    <name evidence="1" type="ORF">J3U88_04295</name>
</gene>
<name>A0A8J7Q4K8_9BACT</name>
<dbReference type="PANTHER" id="PTHR33835:SF1">
    <property type="entry name" value="METALLO-BETA-LACTAMASE DOMAIN-CONTAINING PROTEIN"/>
    <property type="match status" value="1"/>
</dbReference>
<sequence length="228" mass="25734">MLVQITEHMWEAQVDLNLIGRLVIFPCRMTVIRLKNGALLLHSPVRIDDALAAEIDTLGPVRTLIAPNCFHHLYLKDVMARYPEAKLYTAPGLAQKRPDLDVTAEIRPGKNLPWADEIEWFPLGGAAKMNEIILLHRATKTLIVTDLMFNMSKVRGPMTPWLLRAAGAWRKPAQSRVWRILTNDRGAAKASLQPVLARPFERVVMAHGDVIERDGKAHFARALQWMLA</sequence>
<dbReference type="EMBL" id="JAFREP010000003">
    <property type="protein sequence ID" value="MBO1317671.1"/>
    <property type="molecule type" value="Genomic_DNA"/>
</dbReference>
<comment type="caution">
    <text evidence="1">The sequence shown here is derived from an EMBL/GenBank/DDBJ whole genome shotgun (WGS) entry which is preliminary data.</text>
</comment>
<dbReference type="RefSeq" id="WP_207857048.1">
    <property type="nucleotide sequence ID" value="NZ_JAFREP010000003.1"/>
</dbReference>
<dbReference type="InterPro" id="IPR025638">
    <property type="entry name" value="DUF4336"/>
</dbReference>
<dbReference type="InterPro" id="IPR036866">
    <property type="entry name" value="RibonucZ/Hydroxyglut_hydro"/>
</dbReference>